<comment type="caution">
    <text evidence="2">The sequence shown here is derived from an EMBL/GenBank/DDBJ whole genome shotgun (WGS) entry which is preliminary data.</text>
</comment>
<feature type="transmembrane region" description="Helical" evidence="1">
    <location>
        <begin position="279"/>
        <end position="304"/>
    </location>
</feature>
<feature type="non-terminal residue" evidence="2">
    <location>
        <position position="310"/>
    </location>
</feature>
<gene>
    <name evidence="2" type="ORF">ILUMI_26753</name>
</gene>
<feature type="transmembrane region" description="Helical" evidence="1">
    <location>
        <begin position="78"/>
        <end position="99"/>
    </location>
</feature>
<evidence type="ECO:0000256" key="1">
    <source>
        <dbReference type="SAM" id="Phobius"/>
    </source>
</evidence>
<dbReference type="Proteomes" id="UP000801492">
    <property type="component" value="Unassembled WGS sequence"/>
</dbReference>
<name>A0A8K0FYM3_IGNLU</name>
<keyword evidence="1" id="KW-0812">Transmembrane</keyword>
<evidence type="ECO:0000313" key="2">
    <source>
        <dbReference type="EMBL" id="KAF2879418.1"/>
    </source>
</evidence>
<proteinExistence type="predicted"/>
<protein>
    <submittedName>
        <fullName evidence="2">Uncharacterized protein</fullName>
    </submittedName>
</protein>
<keyword evidence="3" id="KW-1185">Reference proteome</keyword>
<feature type="transmembrane region" description="Helical" evidence="1">
    <location>
        <begin position="177"/>
        <end position="205"/>
    </location>
</feature>
<accession>A0A8K0FYM3</accession>
<dbReference type="OrthoDB" id="6681962at2759"/>
<dbReference type="EMBL" id="VTPC01091172">
    <property type="protein sequence ID" value="KAF2879418.1"/>
    <property type="molecule type" value="Genomic_DNA"/>
</dbReference>
<reference evidence="2" key="1">
    <citation type="submission" date="2019-08" db="EMBL/GenBank/DDBJ databases">
        <title>The genome of the North American firefly Photinus pyralis.</title>
        <authorList>
            <consortium name="Photinus pyralis genome working group"/>
            <person name="Fallon T.R."/>
            <person name="Sander Lower S.E."/>
            <person name="Weng J.-K."/>
        </authorList>
    </citation>
    <scope>NUCLEOTIDE SEQUENCE</scope>
    <source>
        <strain evidence="2">TRF0915ILg1</strain>
        <tissue evidence="2">Whole body</tissue>
    </source>
</reference>
<dbReference type="AlphaFoldDB" id="A0A8K0FYM3"/>
<feature type="transmembrane region" description="Helical" evidence="1">
    <location>
        <begin position="137"/>
        <end position="157"/>
    </location>
</feature>
<keyword evidence="1" id="KW-0472">Membrane</keyword>
<feature type="transmembrane region" description="Helical" evidence="1">
    <location>
        <begin position="49"/>
        <end position="72"/>
    </location>
</feature>
<keyword evidence="1" id="KW-1133">Transmembrane helix</keyword>
<organism evidence="2 3">
    <name type="scientific">Ignelater luminosus</name>
    <name type="common">Cucubano</name>
    <name type="synonym">Pyrophorus luminosus</name>
    <dbReference type="NCBI Taxonomy" id="2038154"/>
    <lineage>
        <taxon>Eukaryota</taxon>
        <taxon>Metazoa</taxon>
        <taxon>Ecdysozoa</taxon>
        <taxon>Arthropoda</taxon>
        <taxon>Hexapoda</taxon>
        <taxon>Insecta</taxon>
        <taxon>Pterygota</taxon>
        <taxon>Neoptera</taxon>
        <taxon>Endopterygota</taxon>
        <taxon>Coleoptera</taxon>
        <taxon>Polyphaga</taxon>
        <taxon>Elateriformia</taxon>
        <taxon>Elateroidea</taxon>
        <taxon>Elateridae</taxon>
        <taxon>Agrypninae</taxon>
        <taxon>Pyrophorini</taxon>
        <taxon>Ignelater</taxon>
    </lineage>
</organism>
<sequence>MVKYASNIFEIIDLVYYPSKIFGMAPYSKTLDEHGGSIYTANPINLKSVFHMAGVSLLIIATSSLRITMDIIDMEIDFSLYVLGTAYVLGQLEVIGKLFEMLMNQKYFVACLDLVNNSDDLVKELTFSVSYKLLDIIFFRVILFFPIWSLIAAVPSWETINVISTNGIFSYESVRFIFQLLNVSLIYIIRSSSLYCNLSFVIIIFERFKFLNLYLRCIKNDGRSEVIKSVIERTRNLYHVLFKLTSNVNITFGWAILARMTMWFLEVISLLVALKYSTIMGFLHITVGMSILDGVEMITMLVICQKLKNE</sequence>
<feature type="transmembrane region" description="Helical" evidence="1">
    <location>
        <begin position="252"/>
        <end position="273"/>
    </location>
</feature>
<evidence type="ECO:0000313" key="3">
    <source>
        <dbReference type="Proteomes" id="UP000801492"/>
    </source>
</evidence>